<evidence type="ECO:0000313" key="12">
    <source>
        <dbReference type="EMBL" id="KAJ4436879.1"/>
    </source>
</evidence>
<evidence type="ECO:0000256" key="4">
    <source>
        <dbReference type="ARBA" id="ARBA00022679"/>
    </source>
</evidence>
<comment type="subcellular location">
    <subcellularLocation>
        <location evidence="1">Endoplasmic reticulum membrane</location>
        <topology evidence="1">Multi-pass membrane protein</topology>
    </subcellularLocation>
</comment>
<evidence type="ECO:0008006" key="14">
    <source>
        <dbReference type="Google" id="ProtNLM"/>
    </source>
</evidence>
<keyword evidence="8" id="KW-0443">Lipid metabolism</keyword>
<evidence type="ECO:0000313" key="13">
    <source>
        <dbReference type="Proteomes" id="UP001148838"/>
    </source>
</evidence>
<keyword evidence="3" id="KW-0444">Lipid biosynthesis</keyword>
<protein>
    <recommendedName>
        <fullName evidence="14">Acyltransferase</fullName>
    </recommendedName>
</protein>
<dbReference type="CDD" id="cd07987">
    <property type="entry name" value="LPLAT_MGAT-like"/>
    <property type="match status" value="1"/>
</dbReference>
<evidence type="ECO:0000256" key="10">
    <source>
        <dbReference type="ARBA" id="ARBA00023315"/>
    </source>
</evidence>
<dbReference type="Proteomes" id="UP001148838">
    <property type="component" value="Unassembled WGS sequence"/>
</dbReference>
<keyword evidence="9 11" id="KW-0472">Membrane</keyword>
<comment type="similarity">
    <text evidence="2">Belongs to the diacylglycerol acyltransferase family.</text>
</comment>
<proteinExistence type="inferred from homology"/>
<organism evidence="12 13">
    <name type="scientific">Periplaneta americana</name>
    <name type="common">American cockroach</name>
    <name type="synonym">Blatta americana</name>
    <dbReference type="NCBI Taxonomy" id="6978"/>
    <lineage>
        <taxon>Eukaryota</taxon>
        <taxon>Metazoa</taxon>
        <taxon>Ecdysozoa</taxon>
        <taxon>Arthropoda</taxon>
        <taxon>Hexapoda</taxon>
        <taxon>Insecta</taxon>
        <taxon>Pterygota</taxon>
        <taxon>Neoptera</taxon>
        <taxon>Polyneoptera</taxon>
        <taxon>Dictyoptera</taxon>
        <taxon>Blattodea</taxon>
        <taxon>Blattoidea</taxon>
        <taxon>Blattidae</taxon>
        <taxon>Blattinae</taxon>
        <taxon>Periplaneta</taxon>
    </lineage>
</organism>
<keyword evidence="5 11" id="KW-0812">Transmembrane</keyword>
<name>A0ABQ8SST2_PERAM</name>
<evidence type="ECO:0000256" key="6">
    <source>
        <dbReference type="ARBA" id="ARBA00022824"/>
    </source>
</evidence>
<dbReference type="InterPro" id="IPR007130">
    <property type="entry name" value="DAGAT"/>
</dbReference>
<gene>
    <name evidence="12" type="ORF">ANN_17011</name>
</gene>
<reference evidence="12 13" key="1">
    <citation type="journal article" date="2022" name="Allergy">
        <title>Genome assembly and annotation of Periplaneta americana reveal a comprehensive cockroach allergen profile.</title>
        <authorList>
            <person name="Wang L."/>
            <person name="Xiong Q."/>
            <person name="Saelim N."/>
            <person name="Wang L."/>
            <person name="Nong W."/>
            <person name="Wan A.T."/>
            <person name="Shi M."/>
            <person name="Liu X."/>
            <person name="Cao Q."/>
            <person name="Hui J.H.L."/>
            <person name="Sookrung N."/>
            <person name="Leung T.F."/>
            <person name="Tungtrongchitr A."/>
            <person name="Tsui S.K.W."/>
        </authorList>
    </citation>
    <scope>NUCLEOTIDE SEQUENCE [LARGE SCALE GENOMIC DNA]</scope>
    <source>
        <strain evidence="12">PWHHKU_190912</strain>
    </source>
</reference>
<evidence type="ECO:0000256" key="11">
    <source>
        <dbReference type="SAM" id="Phobius"/>
    </source>
</evidence>
<comment type="caution">
    <text evidence="12">The sequence shown here is derived from an EMBL/GenBank/DDBJ whole genome shotgun (WGS) entry which is preliminary data.</text>
</comment>
<dbReference type="Pfam" id="PF03982">
    <property type="entry name" value="DAGAT"/>
    <property type="match status" value="1"/>
</dbReference>
<evidence type="ECO:0000256" key="3">
    <source>
        <dbReference type="ARBA" id="ARBA00022516"/>
    </source>
</evidence>
<evidence type="ECO:0000256" key="1">
    <source>
        <dbReference type="ARBA" id="ARBA00004477"/>
    </source>
</evidence>
<evidence type="ECO:0000256" key="8">
    <source>
        <dbReference type="ARBA" id="ARBA00023098"/>
    </source>
</evidence>
<keyword evidence="6" id="KW-0256">Endoplasmic reticulum</keyword>
<keyword evidence="10" id="KW-0012">Acyltransferase</keyword>
<keyword evidence="7 11" id="KW-1133">Transmembrane helix</keyword>
<dbReference type="PANTHER" id="PTHR12317">
    <property type="entry name" value="DIACYLGLYCEROL O-ACYLTRANSFERASE"/>
    <property type="match status" value="1"/>
</dbReference>
<keyword evidence="13" id="KW-1185">Reference proteome</keyword>
<accession>A0ABQ8SST2</accession>
<dbReference type="EMBL" id="JAJSOF020000021">
    <property type="protein sequence ID" value="KAJ4436879.1"/>
    <property type="molecule type" value="Genomic_DNA"/>
</dbReference>
<sequence length="296" mass="33500">MELLGVRFAPLNTPLERRLQTLAACCWFITLAFGPMMCISFMAYVILCTRYSILALLYLMWIWYDRDICNKGGRRSKWARQWRWWKYFCNYFPIRLVKTVDLDPAKSYMLCVFPHGVLSTGAFGSFATDGANFSEIFPGLTPYLVTLAGHFVTPFIRELCLILGGCPASVDGLSYVLSRPGNAVALVVGGASESLECRPGTYRIILKRRKGFVKLALKYGNPLVPVFSFGETDLYDQLKNPKGSWLRRAQELCRKITGIAPVVPLGRGLFQYSFGIVPQRRPVTTVGKYHYYSFVS</sequence>
<evidence type="ECO:0000256" key="7">
    <source>
        <dbReference type="ARBA" id="ARBA00022989"/>
    </source>
</evidence>
<feature type="transmembrane region" description="Helical" evidence="11">
    <location>
        <begin position="21"/>
        <end position="37"/>
    </location>
</feature>
<dbReference type="PANTHER" id="PTHR12317:SF79">
    <property type="entry name" value="ACYLTRANSFERASE"/>
    <property type="match status" value="1"/>
</dbReference>
<keyword evidence="4" id="KW-0808">Transferase</keyword>
<evidence type="ECO:0000256" key="5">
    <source>
        <dbReference type="ARBA" id="ARBA00022692"/>
    </source>
</evidence>
<evidence type="ECO:0000256" key="2">
    <source>
        <dbReference type="ARBA" id="ARBA00005420"/>
    </source>
</evidence>
<evidence type="ECO:0000256" key="9">
    <source>
        <dbReference type="ARBA" id="ARBA00023136"/>
    </source>
</evidence>